<dbReference type="STRING" id="649764.HMPREF0762_00449"/>
<dbReference type="NCBIfam" id="TIGR02547">
    <property type="entry name" value="casA_cse1"/>
    <property type="match status" value="1"/>
</dbReference>
<dbReference type="InterPro" id="IPR013381">
    <property type="entry name" value="CRISPR-assoc_prot_Cse1"/>
</dbReference>
<reference evidence="1" key="1">
    <citation type="submission" date="2009-10" db="EMBL/GenBank/DDBJ databases">
        <authorList>
            <person name="Weinstock G."/>
            <person name="Sodergren E."/>
            <person name="Clifton S."/>
            <person name="Fulton L."/>
            <person name="Fulton B."/>
            <person name="Courtney L."/>
            <person name="Fronick C."/>
            <person name="Harrison M."/>
            <person name="Strong C."/>
            <person name="Farmer C."/>
            <person name="Delahaunty K."/>
            <person name="Markovic C."/>
            <person name="Hall O."/>
            <person name="Minx P."/>
            <person name="Tomlinson C."/>
            <person name="Mitreva M."/>
            <person name="Nelson J."/>
            <person name="Hou S."/>
            <person name="Wollam A."/>
            <person name="Pepin K.H."/>
            <person name="Johnson M."/>
            <person name="Bhonagiri V."/>
            <person name="Nash W.E."/>
            <person name="Warren W."/>
            <person name="Chinwalla A."/>
            <person name="Mardis E.R."/>
            <person name="Wilson R.K."/>
        </authorList>
    </citation>
    <scope>NUCLEOTIDE SEQUENCE [LARGE SCALE GENOMIC DNA]</scope>
    <source>
        <strain evidence="1">ATCC 700122</strain>
    </source>
</reference>
<gene>
    <name evidence="1" type="primary">casA</name>
    <name evidence="1" type="ORF">HMPREF0762_00449</name>
</gene>
<name>D0WFD1_SLAES</name>
<dbReference type="AlphaFoldDB" id="D0WFD1"/>
<dbReference type="HOGENOM" id="CLU_034285_0_0_11"/>
<dbReference type="Pfam" id="PF09481">
    <property type="entry name" value="CRISPR_Cse1"/>
    <property type="match status" value="1"/>
</dbReference>
<evidence type="ECO:0000313" key="1">
    <source>
        <dbReference type="EMBL" id="EEZ61815.1"/>
    </source>
</evidence>
<keyword evidence="2" id="KW-1185">Reference proteome</keyword>
<dbReference type="Gene3D" id="1.10.132.100">
    <property type="match status" value="1"/>
</dbReference>
<dbReference type="EMBL" id="ACUX02000005">
    <property type="protein sequence ID" value="EEZ61815.1"/>
    <property type="molecule type" value="Genomic_DNA"/>
</dbReference>
<dbReference type="Proteomes" id="UP000006001">
    <property type="component" value="Unassembled WGS sequence"/>
</dbReference>
<sequence length="547" mass="61043">MRGISRELSLWDLFTCAGELKCLANDLPTQDIAILRLLLAILQRSLSPSLDEDDDPAEVWAKLWEADTLPVEEIHSYLEKWRHRFDLLDNNEPFMQIAGLVRSNDAIKDEDGEPYLKRVIADVPSRRNRRLFSVRMGEGINRLSYAEAARWLIHVHSFDTGGPKNAAKGDSSDVIKKEGRSYPGGTGWLGRIGCLYFEGSTIKETLILNFVPLYRNEIDSLFPENDLPIWERRQRCVSDGHEPRVLPDGRADLYTWQSRWVNFSHEDGMITNVVLSAGDLLSVEAAELYTVENMTSWKEGTSKSKPSAPKLIPMHFDSDKALWRGLNAIFAQNCSNKNPACHLSGTAVWLRHLSSNNGGRAISKEYLLNVHAVDFKYDDSQSSSYHSMVDDKLEMSSYLLSPEGAPLVNFACGCVEKTKEAVKTLGDLAVNLYLASGGDSASSSGVREAAESRAFFEIDRLFRVWFSALGSQTNAEAARAGWYAQLRDVLMRLAQELIGEAGPAAVRGSQLKNKKDWMTAGKAEARFYATLDCILSCGSKEEKVKEG</sequence>
<organism evidence="1 2">
    <name type="scientific">Slackia exigua (strain ATCC 700122 / DSM 15923 / CIP 105133 / JCM 11022 / KCTC 5966 / S-7)</name>
    <dbReference type="NCBI Taxonomy" id="649764"/>
    <lineage>
        <taxon>Bacteria</taxon>
        <taxon>Bacillati</taxon>
        <taxon>Actinomycetota</taxon>
        <taxon>Coriobacteriia</taxon>
        <taxon>Eggerthellales</taxon>
        <taxon>Eggerthellaceae</taxon>
        <taxon>Slackia</taxon>
    </lineage>
</organism>
<proteinExistence type="predicted"/>
<comment type="caution">
    <text evidence="1">The sequence shown here is derived from an EMBL/GenBank/DDBJ whole genome shotgun (WGS) entry which is preliminary data.</text>
</comment>
<protein>
    <submittedName>
        <fullName evidence="1">CRISPR system CASCADE complex protein CasA</fullName>
    </submittedName>
</protein>
<dbReference type="eggNOG" id="COG1203">
    <property type="taxonomic scope" value="Bacteria"/>
</dbReference>
<accession>D0WFD1</accession>
<evidence type="ECO:0000313" key="2">
    <source>
        <dbReference type="Proteomes" id="UP000006001"/>
    </source>
</evidence>